<dbReference type="PANTHER" id="PTHR31389">
    <property type="entry name" value="LD39211P"/>
    <property type="match status" value="1"/>
</dbReference>
<dbReference type="InterPro" id="IPR012444">
    <property type="entry name" value="DUF1647"/>
</dbReference>
<dbReference type="PANTHER" id="PTHR31389:SF4">
    <property type="entry name" value="LD39211P"/>
    <property type="match status" value="1"/>
</dbReference>
<accession>A0A0N4ZKZ8</accession>
<proteinExistence type="predicted"/>
<evidence type="ECO:0000313" key="1">
    <source>
        <dbReference type="Proteomes" id="UP000038045"/>
    </source>
</evidence>
<reference evidence="2" key="1">
    <citation type="submission" date="2017-02" db="UniProtKB">
        <authorList>
            <consortium name="WormBaseParasite"/>
        </authorList>
    </citation>
    <scope>IDENTIFICATION</scope>
</reference>
<dbReference type="AlphaFoldDB" id="A0A0N4ZKZ8"/>
<organism evidence="1 2">
    <name type="scientific">Parastrongyloides trichosuri</name>
    <name type="common">Possum-specific nematode worm</name>
    <dbReference type="NCBI Taxonomy" id="131310"/>
    <lineage>
        <taxon>Eukaryota</taxon>
        <taxon>Metazoa</taxon>
        <taxon>Ecdysozoa</taxon>
        <taxon>Nematoda</taxon>
        <taxon>Chromadorea</taxon>
        <taxon>Rhabditida</taxon>
        <taxon>Tylenchina</taxon>
        <taxon>Panagrolaimomorpha</taxon>
        <taxon>Strongyloidoidea</taxon>
        <taxon>Strongyloididae</taxon>
        <taxon>Parastrongyloides</taxon>
    </lineage>
</organism>
<dbReference type="Pfam" id="PF07801">
    <property type="entry name" value="DUF1647"/>
    <property type="match status" value="2"/>
</dbReference>
<dbReference type="STRING" id="131310.A0A0N4ZKZ8"/>
<sequence>MSRSVEHLKRFRFVEYRIFNFSHYPKHVSNLKTYAFKDLIIAEVMKEYSYVLWVDSSSSNLCWYKGKEYDLHYTLPSNSSVRGIGFSCSHMKYLDYFGFLNESTFIDLRRNEVSQVKVVTAITQDHFHECGRLLEKFKKHFKGEQIILYDLGLEEYAVKFLKKLKFVEYRKFDFSYYPSFVSNAKKYGFKWLVVAEVLKEYKSVIWADASLRFLKSNFMKNINKLLNCYNGKSEDHKKMEQRKIEKYHLFNNRNDKNLFQFNIEHCYKSQVLMHIPTFHGILSTANPRFLEYLPTDKSKYKGETSRQHGTGFVLFVKTKDTVENIMKWAVLCSLTEDCIAPVSWYPCEGIFNKHNWFANYEICYRFDQTLLTVLLHNNNNYDNRNYVTELKGYAYFNGNRLKKMNRLLKYKA</sequence>
<dbReference type="Proteomes" id="UP000038045">
    <property type="component" value="Unplaced"/>
</dbReference>
<name>A0A0N4ZKZ8_PARTI</name>
<evidence type="ECO:0000313" key="2">
    <source>
        <dbReference type="WBParaSite" id="PTRK_0000878100.1"/>
    </source>
</evidence>
<dbReference type="WBParaSite" id="PTRK_0000878100.1">
    <property type="protein sequence ID" value="PTRK_0000878100.1"/>
    <property type="gene ID" value="PTRK_0000878100"/>
</dbReference>
<protein>
    <submittedName>
        <fullName evidence="2">Beta-1,6-N-acetylglucosaminyltransferase</fullName>
    </submittedName>
</protein>
<keyword evidence="1" id="KW-1185">Reference proteome</keyword>